<evidence type="ECO:0000313" key="4">
    <source>
        <dbReference type="EMBL" id="KKK53663.1"/>
    </source>
</evidence>
<sequence>MFETLRTKTTVSGTTVSGTTVSGTTVSGTTVSGTTARGVDRASLHKGSRRRKGSRRGATLALAALMLIVAVSMLAFALDLGYLAVAQTELQRTADATAIATGWALLDERLLKSHEDLNDLHGSARAVAARYTALNRVCSVSPVIGRNESKSTSPYIS</sequence>
<protein>
    <recommendedName>
        <fullName evidence="3">Putative Flp pilus-assembly TadG-like N-terminal domain-containing protein</fullName>
    </recommendedName>
</protein>
<keyword evidence="2" id="KW-1133">Transmembrane helix</keyword>
<evidence type="ECO:0000256" key="1">
    <source>
        <dbReference type="SAM" id="MobiDB-lite"/>
    </source>
</evidence>
<keyword evidence="2" id="KW-0472">Membrane</keyword>
<keyword evidence="2" id="KW-0812">Transmembrane</keyword>
<dbReference type="InterPro" id="IPR028087">
    <property type="entry name" value="Tad_N"/>
</dbReference>
<dbReference type="EMBL" id="LAZR01066389">
    <property type="protein sequence ID" value="KKK53663.1"/>
    <property type="molecule type" value="Genomic_DNA"/>
</dbReference>
<reference evidence="4" key="1">
    <citation type="journal article" date="2015" name="Nature">
        <title>Complex archaea that bridge the gap between prokaryotes and eukaryotes.</title>
        <authorList>
            <person name="Spang A."/>
            <person name="Saw J.H."/>
            <person name="Jorgensen S.L."/>
            <person name="Zaremba-Niedzwiedzka K."/>
            <person name="Martijn J."/>
            <person name="Lind A.E."/>
            <person name="van Eijk R."/>
            <person name="Schleper C."/>
            <person name="Guy L."/>
            <person name="Ettema T.J."/>
        </authorList>
    </citation>
    <scope>NUCLEOTIDE SEQUENCE</scope>
</reference>
<feature type="compositionally biased region" description="Low complexity" evidence="1">
    <location>
        <begin position="9"/>
        <end position="35"/>
    </location>
</feature>
<accession>A0A0F8WAK6</accession>
<feature type="domain" description="Putative Flp pilus-assembly TadG-like N-terminal" evidence="3">
    <location>
        <begin position="57"/>
        <end position="102"/>
    </location>
</feature>
<organism evidence="4">
    <name type="scientific">marine sediment metagenome</name>
    <dbReference type="NCBI Taxonomy" id="412755"/>
    <lineage>
        <taxon>unclassified sequences</taxon>
        <taxon>metagenomes</taxon>
        <taxon>ecological metagenomes</taxon>
    </lineage>
</organism>
<dbReference type="Pfam" id="PF13400">
    <property type="entry name" value="Tad"/>
    <property type="match status" value="1"/>
</dbReference>
<proteinExistence type="predicted"/>
<evidence type="ECO:0000256" key="2">
    <source>
        <dbReference type="SAM" id="Phobius"/>
    </source>
</evidence>
<feature type="transmembrane region" description="Helical" evidence="2">
    <location>
        <begin position="58"/>
        <end position="85"/>
    </location>
</feature>
<comment type="caution">
    <text evidence="4">The sequence shown here is derived from an EMBL/GenBank/DDBJ whole genome shotgun (WGS) entry which is preliminary data.</text>
</comment>
<evidence type="ECO:0000259" key="3">
    <source>
        <dbReference type="Pfam" id="PF13400"/>
    </source>
</evidence>
<gene>
    <name evidence="4" type="ORF">LCGC14_3092530</name>
</gene>
<name>A0A0F8WAK6_9ZZZZ</name>
<dbReference type="AlphaFoldDB" id="A0A0F8WAK6"/>
<feature type="region of interest" description="Disordered" evidence="1">
    <location>
        <begin position="1"/>
        <end position="52"/>
    </location>
</feature>